<evidence type="ECO:0000256" key="2">
    <source>
        <dbReference type="SAM" id="SignalP"/>
    </source>
</evidence>
<dbReference type="AlphaFoldDB" id="A0A7K0KEC8"/>
<feature type="compositionally biased region" description="Polar residues" evidence="1">
    <location>
        <begin position="36"/>
        <end position="45"/>
    </location>
</feature>
<keyword evidence="4" id="KW-1185">Reference proteome</keyword>
<feature type="chain" id="PRO_5029629610" evidence="2">
    <location>
        <begin position="26"/>
        <end position="288"/>
    </location>
</feature>
<protein>
    <submittedName>
        <fullName evidence="3">DUF4348 domain-containing protein</fullName>
    </submittedName>
</protein>
<dbReference type="EMBL" id="VUNG01000010">
    <property type="protein sequence ID" value="MST84194.1"/>
    <property type="molecule type" value="Genomic_DNA"/>
</dbReference>
<gene>
    <name evidence="3" type="ORF">FYJ73_05855</name>
</gene>
<organism evidence="3 4">
    <name type="scientific">Hallella mizrahii</name>
    <dbReference type="NCBI Taxonomy" id="2606637"/>
    <lineage>
        <taxon>Bacteria</taxon>
        <taxon>Pseudomonadati</taxon>
        <taxon>Bacteroidota</taxon>
        <taxon>Bacteroidia</taxon>
        <taxon>Bacteroidales</taxon>
        <taxon>Prevotellaceae</taxon>
        <taxon>Hallella</taxon>
    </lineage>
</organism>
<sequence>MNHFMRRVFLSVVLLAFLLSLSVPYGCTNKKPEPTDSIQSDSAATDTAGEDSTENLISQTPMPKTADELFDDFVFNFAANRKLQLKRIVFPLPVYRNGKLEKKIEKGHWRMEHFFMHQDYYTLILDNEKQVRLAKDTTVDHVVVEKIFFHLKTVQQFLFNRIQGKWMLTSVNYKPMYQNDNASFLKFYQHFAVDSAFQMRSMADEVKFSGPDPSNDQATMTGIIMPQQWPDFKPGILPSGTIYNIIYGQTYKETNYKVFMIRGIANSNEVVYVFRRFGKRWKLVKFSC</sequence>
<dbReference type="Gene3D" id="3.10.450.410">
    <property type="match status" value="1"/>
</dbReference>
<name>A0A7K0KEC8_9BACT</name>
<feature type="signal peptide" evidence="2">
    <location>
        <begin position="1"/>
        <end position="25"/>
    </location>
</feature>
<evidence type="ECO:0000313" key="4">
    <source>
        <dbReference type="Proteomes" id="UP000438914"/>
    </source>
</evidence>
<evidence type="ECO:0000256" key="1">
    <source>
        <dbReference type="SAM" id="MobiDB-lite"/>
    </source>
</evidence>
<dbReference type="InterPro" id="IPR025590">
    <property type="entry name" value="DUF4348"/>
</dbReference>
<comment type="caution">
    <text evidence="3">The sequence shown here is derived from an EMBL/GenBank/DDBJ whole genome shotgun (WGS) entry which is preliminary data.</text>
</comment>
<dbReference type="Proteomes" id="UP000438914">
    <property type="component" value="Unassembled WGS sequence"/>
</dbReference>
<proteinExistence type="predicted"/>
<feature type="region of interest" description="Disordered" evidence="1">
    <location>
        <begin position="30"/>
        <end position="58"/>
    </location>
</feature>
<keyword evidence="2" id="KW-0732">Signal</keyword>
<reference evidence="3 4" key="1">
    <citation type="submission" date="2019-08" db="EMBL/GenBank/DDBJ databases">
        <title>In-depth cultivation of the pig gut microbiome towards novel bacterial diversity and tailored functional studies.</title>
        <authorList>
            <person name="Wylensek D."/>
            <person name="Hitch T.C.A."/>
            <person name="Clavel T."/>
        </authorList>
    </citation>
    <scope>NUCLEOTIDE SEQUENCE [LARGE SCALE GENOMIC DNA]</scope>
    <source>
        <strain evidence="3 4">LKV-178-WT-2A</strain>
    </source>
</reference>
<evidence type="ECO:0000313" key="3">
    <source>
        <dbReference type="EMBL" id="MST84194.1"/>
    </source>
</evidence>
<dbReference type="Pfam" id="PF14254">
    <property type="entry name" value="DUF4348"/>
    <property type="match status" value="1"/>
</dbReference>
<accession>A0A7K0KEC8</accession>